<evidence type="ECO:0000256" key="1">
    <source>
        <dbReference type="ARBA" id="ARBA00004141"/>
    </source>
</evidence>
<dbReference type="GO" id="GO:0043953">
    <property type="term" value="P:protein transport by the Tat complex"/>
    <property type="evidence" value="ECO:0007669"/>
    <property type="project" value="UniProtKB-UniRule"/>
</dbReference>
<comment type="similarity">
    <text evidence="7">Belongs to the TatC family.</text>
</comment>
<evidence type="ECO:0000256" key="3">
    <source>
        <dbReference type="ARBA" id="ARBA00022927"/>
    </source>
</evidence>
<evidence type="ECO:0000256" key="8">
    <source>
        <dbReference type="SAM" id="MobiDB-lite"/>
    </source>
</evidence>
<feature type="transmembrane region" description="Helical" evidence="7">
    <location>
        <begin position="219"/>
        <end position="242"/>
    </location>
</feature>
<dbReference type="GO" id="GO:0009977">
    <property type="term" value="F:proton motive force dependent protein transmembrane transporter activity"/>
    <property type="evidence" value="ECO:0007669"/>
    <property type="project" value="TreeGrafter"/>
</dbReference>
<dbReference type="GO" id="GO:0033281">
    <property type="term" value="C:TAT protein transport complex"/>
    <property type="evidence" value="ECO:0007669"/>
    <property type="project" value="UniProtKB-UniRule"/>
</dbReference>
<evidence type="ECO:0000256" key="4">
    <source>
        <dbReference type="ARBA" id="ARBA00022989"/>
    </source>
</evidence>
<proteinExistence type="inferred from homology"/>
<dbReference type="KEGG" id="rmar:GBA65_06830"/>
<dbReference type="Pfam" id="PF00902">
    <property type="entry name" value="TatC"/>
    <property type="match status" value="1"/>
</dbReference>
<dbReference type="Proteomes" id="UP000502706">
    <property type="component" value="Chromosome"/>
</dbReference>
<comment type="subunit">
    <text evidence="7">The Tat system comprises two distinct complexes: a TatABC complex, containing multiple copies of TatA, TatB and TatC subunits, and a separate TatA complex, containing only TatA subunits. Substrates initially bind to the TatABC complex, which probably triggers association of the separate TatA complex to form the active translocon.</text>
</comment>
<dbReference type="AlphaFoldDB" id="A0A6G8PVM9"/>
<feature type="transmembrane region" description="Helical" evidence="7">
    <location>
        <begin position="79"/>
        <end position="99"/>
    </location>
</feature>
<evidence type="ECO:0000313" key="9">
    <source>
        <dbReference type="EMBL" id="QIN78271.1"/>
    </source>
</evidence>
<dbReference type="InterPro" id="IPR002033">
    <property type="entry name" value="TatC"/>
</dbReference>
<feature type="transmembrane region" description="Helical" evidence="7">
    <location>
        <begin position="196"/>
        <end position="213"/>
    </location>
</feature>
<organism evidence="9 10">
    <name type="scientific">Rubrobacter marinus</name>
    <dbReference type="NCBI Taxonomy" id="2653852"/>
    <lineage>
        <taxon>Bacteria</taxon>
        <taxon>Bacillati</taxon>
        <taxon>Actinomycetota</taxon>
        <taxon>Rubrobacteria</taxon>
        <taxon>Rubrobacterales</taxon>
        <taxon>Rubrobacteraceae</taxon>
        <taxon>Rubrobacter</taxon>
    </lineage>
</organism>
<comment type="function">
    <text evidence="7">Part of the twin-arginine translocation (Tat) system that transports large folded proteins containing a characteristic twin-arginine motif in their signal peptide across membranes. Together with TatB, TatC is part of a receptor directly interacting with Tat signal peptides.</text>
</comment>
<feature type="compositionally biased region" description="Acidic residues" evidence="8">
    <location>
        <begin position="262"/>
        <end position="275"/>
    </location>
</feature>
<evidence type="ECO:0000256" key="2">
    <source>
        <dbReference type="ARBA" id="ARBA00022692"/>
    </source>
</evidence>
<name>A0A6G8PVM9_9ACTN</name>
<feature type="compositionally biased region" description="Basic and acidic residues" evidence="8">
    <location>
        <begin position="276"/>
        <end position="291"/>
    </location>
</feature>
<evidence type="ECO:0000313" key="10">
    <source>
        <dbReference type="Proteomes" id="UP000502706"/>
    </source>
</evidence>
<dbReference type="EMBL" id="CP045121">
    <property type="protein sequence ID" value="QIN78271.1"/>
    <property type="molecule type" value="Genomic_DNA"/>
</dbReference>
<keyword evidence="6 7" id="KW-0472">Membrane</keyword>
<dbReference type="GO" id="GO:0065002">
    <property type="term" value="P:intracellular protein transmembrane transport"/>
    <property type="evidence" value="ECO:0007669"/>
    <property type="project" value="TreeGrafter"/>
</dbReference>
<comment type="subcellular location">
    <subcellularLocation>
        <location evidence="7">Cell membrane</location>
        <topology evidence="7">Multi-pass membrane protein</topology>
    </subcellularLocation>
    <subcellularLocation>
        <location evidence="1">Membrane</location>
        <topology evidence="1">Multi-pass membrane protein</topology>
    </subcellularLocation>
</comment>
<dbReference type="PRINTS" id="PR01840">
    <property type="entry name" value="TATCFAMILY"/>
</dbReference>
<keyword evidence="5 7" id="KW-0811">Translocation</keyword>
<keyword evidence="7" id="KW-0813">Transport</keyword>
<protein>
    <recommendedName>
        <fullName evidence="7">Sec-independent protein translocase protein TatC</fullName>
    </recommendedName>
</protein>
<evidence type="ECO:0000256" key="7">
    <source>
        <dbReference type="HAMAP-Rule" id="MF_00902"/>
    </source>
</evidence>
<keyword evidence="10" id="KW-1185">Reference proteome</keyword>
<reference evidence="9 10" key="1">
    <citation type="submission" date="2019-10" db="EMBL/GenBank/DDBJ databases">
        <title>Rubrobacter sp nov SCSIO 52915 isolated from a deep-sea sediment in the South China Sea.</title>
        <authorList>
            <person name="Chen R.W."/>
        </authorList>
    </citation>
    <scope>NUCLEOTIDE SEQUENCE [LARGE SCALE GENOMIC DNA]</scope>
    <source>
        <strain evidence="9 10">SCSIO 52915</strain>
    </source>
</reference>
<dbReference type="PANTHER" id="PTHR30371">
    <property type="entry name" value="SEC-INDEPENDENT PROTEIN TRANSLOCASE PROTEIN TATC"/>
    <property type="match status" value="1"/>
</dbReference>
<evidence type="ECO:0000256" key="6">
    <source>
        <dbReference type="ARBA" id="ARBA00023136"/>
    </source>
</evidence>
<dbReference type="NCBIfam" id="TIGR00945">
    <property type="entry name" value="tatC"/>
    <property type="match status" value="1"/>
</dbReference>
<accession>A0A6G8PVM9</accession>
<keyword evidence="2 7" id="KW-0812">Transmembrane</keyword>
<keyword evidence="7" id="KW-1003">Cell membrane</keyword>
<keyword evidence="3 7" id="KW-0653">Protein transport</keyword>
<keyword evidence="4 7" id="KW-1133">Transmembrane helix</keyword>
<feature type="transmembrane region" description="Helical" evidence="7">
    <location>
        <begin position="30"/>
        <end position="47"/>
    </location>
</feature>
<feature type="transmembrane region" description="Helical" evidence="7">
    <location>
        <begin position="111"/>
        <end position="134"/>
    </location>
</feature>
<gene>
    <name evidence="7 9" type="primary">tatC</name>
    <name evidence="9" type="ORF">GBA65_06830</name>
</gene>
<evidence type="ECO:0000256" key="5">
    <source>
        <dbReference type="ARBA" id="ARBA00023010"/>
    </source>
</evidence>
<feature type="transmembrane region" description="Helical" evidence="7">
    <location>
        <begin position="162"/>
        <end position="184"/>
    </location>
</feature>
<dbReference type="HAMAP" id="MF_00902">
    <property type="entry name" value="TatC"/>
    <property type="match status" value="1"/>
</dbReference>
<sequence length="291" mass="32452">MAGRLRIPVGPRDEARMTLIEHLEEFRSRLFRVAIAFVLACIGTWIFRRQIFDWLLEPANLDRLTFMGPAQGLMTDVKLSLFAAFLVTIPVVIYQAWMFVAPAVGEVGRAFTYVIVTLSSLLFLAGVAFGYYAVLPVGLQFLLGYESERFEALPTADTYLPFITRTLLAAGIVFELPAATYVGAKLGLVTAPTLRRFRKHALIVNAVLAAALTPSPDPFSMVLMAIPLAIMYELSIIIARFVNPMVAHEEAMESSPLSDRLPEEDEAAAEDEPEDRPETRRDDERAQERDL</sequence>
<dbReference type="PANTHER" id="PTHR30371:SF0">
    <property type="entry name" value="SEC-INDEPENDENT PROTEIN TRANSLOCASE PROTEIN TATC, CHLOROPLASTIC-RELATED"/>
    <property type="match status" value="1"/>
</dbReference>
<feature type="region of interest" description="Disordered" evidence="8">
    <location>
        <begin position="252"/>
        <end position="291"/>
    </location>
</feature>